<gene>
    <name evidence="2" type="ORF">E2C01_050949</name>
</gene>
<feature type="region of interest" description="Disordered" evidence="1">
    <location>
        <begin position="62"/>
        <end position="85"/>
    </location>
</feature>
<feature type="region of interest" description="Disordered" evidence="1">
    <location>
        <begin position="111"/>
        <end position="132"/>
    </location>
</feature>
<comment type="caution">
    <text evidence="2">The sequence shown here is derived from an EMBL/GenBank/DDBJ whole genome shotgun (WGS) entry which is preliminary data.</text>
</comment>
<evidence type="ECO:0000313" key="3">
    <source>
        <dbReference type="Proteomes" id="UP000324222"/>
    </source>
</evidence>
<dbReference type="Proteomes" id="UP000324222">
    <property type="component" value="Unassembled WGS sequence"/>
</dbReference>
<evidence type="ECO:0000256" key="1">
    <source>
        <dbReference type="SAM" id="MobiDB-lite"/>
    </source>
</evidence>
<dbReference type="EMBL" id="VSRR010014404">
    <property type="protein sequence ID" value="MPC56981.1"/>
    <property type="molecule type" value="Genomic_DNA"/>
</dbReference>
<name>A0A5B7GAB2_PORTR</name>
<dbReference type="AlphaFoldDB" id="A0A5B7GAB2"/>
<organism evidence="2 3">
    <name type="scientific">Portunus trituberculatus</name>
    <name type="common">Swimming crab</name>
    <name type="synonym">Neptunus trituberculatus</name>
    <dbReference type="NCBI Taxonomy" id="210409"/>
    <lineage>
        <taxon>Eukaryota</taxon>
        <taxon>Metazoa</taxon>
        <taxon>Ecdysozoa</taxon>
        <taxon>Arthropoda</taxon>
        <taxon>Crustacea</taxon>
        <taxon>Multicrustacea</taxon>
        <taxon>Malacostraca</taxon>
        <taxon>Eumalacostraca</taxon>
        <taxon>Eucarida</taxon>
        <taxon>Decapoda</taxon>
        <taxon>Pleocyemata</taxon>
        <taxon>Brachyura</taxon>
        <taxon>Eubrachyura</taxon>
        <taxon>Portunoidea</taxon>
        <taxon>Portunidae</taxon>
        <taxon>Portuninae</taxon>
        <taxon>Portunus</taxon>
    </lineage>
</organism>
<accession>A0A5B7GAB2</accession>
<proteinExistence type="predicted"/>
<feature type="compositionally biased region" description="Basic and acidic residues" evidence="1">
    <location>
        <begin position="68"/>
        <end position="80"/>
    </location>
</feature>
<reference evidence="2 3" key="1">
    <citation type="submission" date="2019-05" db="EMBL/GenBank/DDBJ databases">
        <title>Another draft genome of Portunus trituberculatus and its Hox gene families provides insights of decapod evolution.</title>
        <authorList>
            <person name="Jeong J.-H."/>
            <person name="Song I."/>
            <person name="Kim S."/>
            <person name="Choi T."/>
            <person name="Kim D."/>
            <person name="Ryu S."/>
            <person name="Kim W."/>
        </authorList>
    </citation>
    <scope>NUCLEOTIDE SEQUENCE [LARGE SCALE GENOMIC DNA]</scope>
    <source>
        <tissue evidence="2">Muscle</tissue>
    </source>
</reference>
<dbReference type="OrthoDB" id="6618553at2759"/>
<keyword evidence="3" id="KW-1185">Reference proteome</keyword>
<protein>
    <submittedName>
        <fullName evidence="2">Uncharacterized protein</fullName>
    </submittedName>
</protein>
<sequence>MGGCQRGNALVKAPGGGCAPCHSVSSRRVGQTACSLFLCRHPKLVDIADRSIQLQWWQQRVQRTGPAGKERPVKRGHGEDAGGAQHAETLSALTGGSARRSQRHAVAVARRGTSGACALPSPPRATDTPRASLRPELPPHELVEENVDRLEKWFLEHFGRTVGAWRVVSPCGPTSSTSAGGAFITFAGYFLGWKRYQPSRDLINSITDFKMPTQPTLTDVRSWFSLVNQVAPFLAVTPVMEPFRELLKKPAMTAATVAAAEDEIGHVVRPT</sequence>
<evidence type="ECO:0000313" key="2">
    <source>
        <dbReference type="EMBL" id="MPC56981.1"/>
    </source>
</evidence>